<dbReference type="Pfam" id="PF07719">
    <property type="entry name" value="TPR_2"/>
    <property type="match status" value="1"/>
</dbReference>
<dbReference type="Gene3D" id="1.25.40.10">
    <property type="entry name" value="Tetratricopeptide repeat domain"/>
    <property type="match status" value="2"/>
</dbReference>
<organism evidence="7 8">
    <name type="scientific">Rhizobium setariae</name>
    <dbReference type="NCBI Taxonomy" id="2801340"/>
    <lineage>
        <taxon>Bacteria</taxon>
        <taxon>Pseudomonadati</taxon>
        <taxon>Pseudomonadota</taxon>
        <taxon>Alphaproteobacteria</taxon>
        <taxon>Hyphomicrobiales</taxon>
        <taxon>Rhizobiaceae</taxon>
        <taxon>Rhizobium/Agrobacterium group</taxon>
        <taxon>Rhizobium</taxon>
    </lineage>
</organism>
<comment type="caution">
    <text evidence="7">The sequence shown here is derived from an EMBL/GenBank/DDBJ whole genome shotgun (WGS) entry which is preliminary data.</text>
</comment>
<evidence type="ECO:0000256" key="5">
    <source>
        <dbReference type="SAM" id="SignalP"/>
    </source>
</evidence>
<dbReference type="Pfam" id="PF13432">
    <property type="entry name" value="TPR_16"/>
    <property type="match status" value="2"/>
</dbReference>
<dbReference type="Proteomes" id="UP000633219">
    <property type="component" value="Unassembled WGS sequence"/>
</dbReference>
<dbReference type="RefSeq" id="WP_201652212.1">
    <property type="nucleotide sequence ID" value="NZ_JAEQNC010000001.1"/>
</dbReference>
<name>A0A936YIA4_9HYPH</name>
<reference evidence="7" key="1">
    <citation type="submission" date="2021-01" db="EMBL/GenBank/DDBJ databases">
        <title>Rhizobium sp. strain KVB221 16S ribosomal RNA gene Genome sequencing and assembly.</title>
        <authorList>
            <person name="Kang M."/>
        </authorList>
    </citation>
    <scope>NUCLEOTIDE SEQUENCE</scope>
    <source>
        <strain evidence="7">KVB221</strain>
    </source>
</reference>
<evidence type="ECO:0000256" key="3">
    <source>
        <dbReference type="PROSITE-ProRule" id="PRU00339"/>
    </source>
</evidence>
<dbReference type="EMBL" id="JAEQNC010000001">
    <property type="protein sequence ID" value="MBL0370769.1"/>
    <property type="molecule type" value="Genomic_DNA"/>
</dbReference>
<evidence type="ECO:0000256" key="1">
    <source>
        <dbReference type="ARBA" id="ARBA00022737"/>
    </source>
</evidence>
<dbReference type="PROSITE" id="PS50005">
    <property type="entry name" value="TPR"/>
    <property type="match status" value="3"/>
</dbReference>
<feature type="chain" id="PRO_5038086153" evidence="5">
    <location>
        <begin position="28"/>
        <end position="711"/>
    </location>
</feature>
<feature type="domain" description="LysM" evidence="6">
    <location>
        <begin position="657"/>
        <end position="706"/>
    </location>
</feature>
<dbReference type="PANTHER" id="PTHR12558">
    <property type="entry name" value="CELL DIVISION CYCLE 16,23,27"/>
    <property type="match status" value="1"/>
</dbReference>
<protein>
    <submittedName>
        <fullName evidence="7">Tetratricopeptide repeat protein</fullName>
    </submittedName>
</protein>
<keyword evidence="2 3" id="KW-0802">TPR repeat</keyword>
<evidence type="ECO:0000256" key="2">
    <source>
        <dbReference type="ARBA" id="ARBA00022803"/>
    </source>
</evidence>
<dbReference type="AlphaFoldDB" id="A0A936YIA4"/>
<keyword evidence="5" id="KW-0732">Signal</keyword>
<feature type="repeat" description="TPR" evidence="3">
    <location>
        <begin position="541"/>
        <end position="574"/>
    </location>
</feature>
<feature type="signal peptide" evidence="5">
    <location>
        <begin position="1"/>
        <end position="27"/>
    </location>
</feature>
<evidence type="ECO:0000313" key="8">
    <source>
        <dbReference type="Proteomes" id="UP000633219"/>
    </source>
</evidence>
<dbReference type="Pfam" id="PF01476">
    <property type="entry name" value="LysM"/>
    <property type="match status" value="1"/>
</dbReference>
<dbReference type="SMART" id="SM00257">
    <property type="entry name" value="LysM"/>
    <property type="match status" value="1"/>
</dbReference>
<gene>
    <name evidence="7" type="ORF">JJB09_01885</name>
</gene>
<evidence type="ECO:0000259" key="6">
    <source>
        <dbReference type="PROSITE" id="PS51782"/>
    </source>
</evidence>
<sequence length="711" mass="77912">MAFLTIRRLRVGTALGLFLAVSAPALAQEAKPADEGQAAQVQFDVSAVDTFAGAFLAARTADNDYDYETAIKLYRTALKFEPGNVEVRERLMVSLFMNGNFDDGVVEATRLKDDPAVERIAVIALGIDAIRNKKFADAYQMLKYNGPNELDRMVNTLLIAWGQFGEGKSKEALATIETMKGPDWYSVFRNYSAGMIALAAGDLDMARRKLNDTIANRDEGSAASDTYMRAVVALAGLEARAGNKQKALDAIAIGEAFAPGYVPLQAFHKQIDAGVKPEVPITNATEGAASVLFSVGGALNQSLSNSPDRQGAQDIVSFYLVTSHALAPKDADTSVLLGGLAESLDQPERAIRWYKQVGPNSPLRRISELQLGLNLAATGKVDDARKHLKAAIAADPKDIRGYVAYGSLLSDNKEYEEMAKVYDKAVEVIGPVTKRSDWSVFFQRGIAYERLKKWSEAEPSFKKALQLYPDQPQVLNYLGYSWVDMNIHLDEGLNMIRKAVDLRPDDGYIVDSLGWAYFRLNRFDDAVGELERAVELKASDATINDHLGDAYWRVGRKLEAIFQWRTALEMKPEEAEIPKIQKKIKEGLPPIEAIAVPKSEPVTRAVAVAQADPVKQPAVKPADAQKQQTEEAPAQPAGADDTGVKPTDAGATSPADQSHTVVKGDSLWNIAREILGDGHRFREIIDLNPELRRYPDRLQPGQLLKLPATKN</sequence>
<dbReference type="InterPro" id="IPR013105">
    <property type="entry name" value="TPR_2"/>
</dbReference>
<evidence type="ECO:0000256" key="4">
    <source>
        <dbReference type="SAM" id="MobiDB-lite"/>
    </source>
</evidence>
<dbReference type="PROSITE" id="PS51782">
    <property type="entry name" value="LYSM"/>
    <property type="match status" value="1"/>
</dbReference>
<dbReference type="InterPro" id="IPR019734">
    <property type="entry name" value="TPR_rpt"/>
</dbReference>
<feature type="repeat" description="TPR" evidence="3">
    <location>
        <begin position="507"/>
        <end position="540"/>
    </location>
</feature>
<keyword evidence="8" id="KW-1185">Reference proteome</keyword>
<evidence type="ECO:0000313" key="7">
    <source>
        <dbReference type="EMBL" id="MBL0370769.1"/>
    </source>
</evidence>
<dbReference type="SUPFAM" id="SSF54106">
    <property type="entry name" value="LysM domain"/>
    <property type="match status" value="1"/>
</dbReference>
<dbReference type="Gene3D" id="3.10.350.10">
    <property type="entry name" value="LysM domain"/>
    <property type="match status" value="1"/>
</dbReference>
<dbReference type="SUPFAM" id="SSF48452">
    <property type="entry name" value="TPR-like"/>
    <property type="match status" value="2"/>
</dbReference>
<proteinExistence type="predicted"/>
<feature type="region of interest" description="Disordered" evidence="4">
    <location>
        <begin position="613"/>
        <end position="660"/>
    </location>
</feature>
<feature type="repeat" description="TPR" evidence="3">
    <location>
        <begin position="438"/>
        <end position="471"/>
    </location>
</feature>
<keyword evidence="1" id="KW-0677">Repeat</keyword>
<dbReference type="InterPro" id="IPR011990">
    <property type="entry name" value="TPR-like_helical_dom_sf"/>
</dbReference>
<dbReference type="InterPro" id="IPR036779">
    <property type="entry name" value="LysM_dom_sf"/>
</dbReference>
<dbReference type="PANTHER" id="PTHR12558:SF13">
    <property type="entry name" value="CELL DIVISION CYCLE PROTEIN 27 HOMOLOG"/>
    <property type="match status" value="1"/>
</dbReference>
<dbReference type="CDD" id="cd00118">
    <property type="entry name" value="LysM"/>
    <property type="match status" value="1"/>
</dbReference>
<dbReference type="InterPro" id="IPR018392">
    <property type="entry name" value="LysM"/>
</dbReference>
<accession>A0A936YIA4</accession>
<dbReference type="SMART" id="SM00028">
    <property type="entry name" value="TPR"/>
    <property type="match status" value="7"/>
</dbReference>